<organism evidence="1 2">
    <name type="scientific">Fusarium solani subsp. cucurbitae</name>
    <name type="common">Neocosmosporum cucurbitae</name>
    <dbReference type="NCBI Taxonomy" id="2747967"/>
    <lineage>
        <taxon>Eukaryota</taxon>
        <taxon>Fungi</taxon>
        <taxon>Dikarya</taxon>
        <taxon>Ascomycota</taxon>
        <taxon>Pezizomycotina</taxon>
        <taxon>Sordariomycetes</taxon>
        <taxon>Hypocreomycetidae</taxon>
        <taxon>Hypocreales</taxon>
        <taxon>Nectriaceae</taxon>
        <taxon>Fusarium</taxon>
        <taxon>Fusarium solani species complex</taxon>
    </lineage>
</organism>
<evidence type="ECO:0000313" key="1">
    <source>
        <dbReference type="EMBL" id="UPK91550.1"/>
    </source>
</evidence>
<proteinExistence type="predicted"/>
<evidence type="ECO:0000313" key="2">
    <source>
        <dbReference type="Proteomes" id="UP000830768"/>
    </source>
</evidence>
<reference evidence="1" key="1">
    <citation type="submission" date="2021-11" db="EMBL/GenBank/DDBJ databases">
        <title>Fusarium solani-melongenae Genome sequencing and assembly.</title>
        <authorList>
            <person name="Xie S."/>
            <person name="Huang L."/>
            <person name="Zhang X."/>
        </authorList>
    </citation>
    <scope>NUCLEOTIDE SEQUENCE</scope>
    <source>
        <strain evidence="1">CRI 24-3</strain>
    </source>
</reference>
<keyword evidence="2" id="KW-1185">Reference proteome</keyword>
<dbReference type="Proteomes" id="UP000830768">
    <property type="component" value="Chromosome 2"/>
</dbReference>
<name>A0ACD3YRI8_FUSSC</name>
<protein>
    <submittedName>
        <fullName evidence="1">Uncharacterized protein</fullName>
    </submittedName>
</protein>
<sequence length="327" mass="36015">MRLLTELPNPCKGDKAALPFHQQPGLLQQDLTEPISCSALITLPFLQPSIIRTRFPSQKMVKSYFFAPDFSTRPFPGGPIRLGSILRNITEFYPLNRTVEEIPEPDLLAVDTKGGVEISMRELHSADLGLKAKILELFGVGARASIEHAKGKSNVLSIQSLDTIAFIPTDSYIKGAMDDLGVRQFMKADKARNPLFMVTGLKIARGETSSTSTTSRAVAIEADVGAVPLGTPLEVGVTAGYSRITEEGEGWRTSKNDYIVSFKVRKIWKDRKGRVKHKAHNEMAVMQSAASSSDESDDDESDYDIGWDDDLTLEEIDEMFSMAEDGI</sequence>
<accession>A0ACD3YRI8</accession>
<gene>
    <name evidence="1" type="ORF">LCI18_002485</name>
</gene>
<dbReference type="EMBL" id="CP090031">
    <property type="protein sequence ID" value="UPK91550.1"/>
    <property type="molecule type" value="Genomic_DNA"/>
</dbReference>